<feature type="coiled-coil region" evidence="1">
    <location>
        <begin position="8"/>
        <end position="35"/>
    </location>
</feature>
<keyword evidence="1" id="KW-0175">Coiled coil</keyword>
<keyword evidence="2" id="KW-1185">Reference proteome</keyword>
<evidence type="ECO:0000313" key="2">
    <source>
        <dbReference type="Proteomes" id="UP000046395"/>
    </source>
</evidence>
<evidence type="ECO:0000256" key="1">
    <source>
        <dbReference type="SAM" id="Coils"/>
    </source>
</evidence>
<name>A0A5S6Q4R9_TRIMR</name>
<organism evidence="2 3">
    <name type="scientific">Trichuris muris</name>
    <name type="common">Mouse whipworm</name>
    <dbReference type="NCBI Taxonomy" id="70415"/>
    <lineage>
        <taxon>Eukaryota</taxon>
        <taxon>Metazoa</taxon>
        <taxon>Ecdysozoa</taxon>
        <taxon>Nematoda</taxon>
        <taxon>Enoplea</taxon>
        <taxon>Dorylaimia</taxon>
        <taxon>Trichinellida</taxon>
        <taxon>Trichuridae</taxon>
        <taxon>Trichuris</taxon>
    </lineage>
</organism>
<reference evidence="3" key="1">
    <citation type="submission" date="2019-12" db="UniProtKB">
        <authorList>
            <consortium name="WormBaseParasite"/>
        </authorList>
    </citation>
    <scope>IDENTIFICATION</scope>
</reference>
<dbReference type="AlphaFoldDB" id="A0A5S6Q4R9"/>
<dbReference type="WBParaSite" id="TMUE_0000002149.1">
    <property type="protein sequence ID" value="TMUE_0000002149.1"/>
    <property type="gene ID" value="WBGene00298004"/>
</dbReference>
<sequence length="138" mass="15716">MSEMGEIVELFRKQMEVQQQQIEEQRKQIEKLLSFLGPVSATPPAVASSVPSFPAFDPTSELWKEYWARFKTFAGANSIPAEKLAQVFLTNQTTTTFKLLSTLAFQQGTRQLTPGPTDSQLKLALRRFDWLRPNRRPA</sequence>
<evidence type="ECO:0000313" key="3">
    <source>
        <dbReference type="WBParaSite" id="TMUE_0000002149.1"/>
    </source>
</evidence>
<protein>
    <submittedName>
        <fullName evidence="3">Uncharacterized protein</fullName>
    </submittedName>
</protein>
<dbReference type="Proteomes" id="UP000046395">
    <property type="component" value="Unassembled WGS sequence"/>
</dbReference>
<dbReference type="STRING" id="70415.A0A5S6Q4R9"/>
<accession>A0A5S6Q4R9</accession>
<proteinExistence type="predicted"/>